<keyword evidence="3 10" id="KW-0812">Transmembrane</keyword>
<comment type="function">
    <text evidence="8">Essential component of the signal peptidase complex (SPC) which catalyzes the cleavage of N-terminal signal sequences from nascent proteins as they are translocated into the lumen of the endoplasmic reticulum. Essential for the SPC catalytic activity, possibly by stabilizing and positioning the active center of the complex close to the lumenal surface. Essential for viability.</text>
</comment>
<evidence type="ECO:0000256" key="9">
    <source>
        <dbReference type="PIRNR" id="PIRNR016089"/>
    </source>
</evidence>
<dbReference type="OrthoDB" id="10261524at2759"/>
<evidence type="ECO:0000256" key="4">
    <source>
        <dbReference type="ARBA" id="ARBA00022824"/>
    </source>
</evidence>
<evidence type="ECO:0000256" key="3">
    <source>
        <dbReference type="ARBA" id="ARBA00022692"/>
    </source>
</evidence>
<keyword evidence="12" id="KW-1185">Reference proteome</keyword>
<dbReference type="FunCoup" id="A0A448YM80">
    <property type="interactions" value="421"/>
</dbReference>
<keyword evidence="5" id="KW-0735">Signal-anchor</keyword>
<protein>
    <recommendedName>
        <fullName evidence="9">Signal peptidase subunit 3</fullName>
    </recommendedName>
</protein>
<evidence type="ECO:0000256" key="6">
    <source>
        <dbReference type="ARBA" id="ARBA00022989"/>
    </source>
</evidence>
<accession>A0A448YM80</accession>
<feature type="transmembrane region" description="Helical" evidence="10">
    <location>
        <begin position="12"/>
        <end position="32"/>
    </location>
</feature>
<keyword evidence="6 10" id="KW-1133">Transmembrane helix</keyword>
<organism evidence="11 12">
    <name type="scientific">Brettanomyces naardenensis</name>
    <name type="common">Yeast</name>
    <dbReference type="NCBI Taxonomy" id="13370"/>
    <lineage>
        <taxon>Eukaryota</taxon>
        <taxon>Fungi</taxon>
        <taxon>Dikarya</taxon>
        <taxon>Ascomycota</taxon>
        <taxon>Saccharomycotina</taxon>
        <taxon>Pichiomycetes</taxon>
        <taxon>Pichiales</taxon>
        <taxon>Pichiaceae</taxon>
        <taxon>Brettanomyces</taxon>
    </lineage>
</organism>
<keyword evidence="4 9" id="KW-0256">Endoplasmic reticulum</keyword>
<sequence length="191" mass="21721">MFSLSQRLQDISGFMTTTIFVMAVVISVVSIVQLNLSGYQSLPGDITVNDTHNSIRYSRNYGGKSGHGKENVKLRFDLDADLTPLFNWNTKQVFVYLVGEYDGPEKGDLKQSEEHSKVIFWDHIIPDASHAKLSLRNKKSKYSVYDYYPVLSNRTASVKLEFNVQPWVGPLIWGTLDATDEVRFHDPKSKN</sequence>
<evidence type="ECO:0000256" key="8">
    <source>
        <dbReference type="ARBA" id="ARBA00045670"/>
    </source>
</evidence>
<evidence type="ECO:0000313" key="11">
    <source>
        <dbReference type="EMBL" id="VEU21963.1"/>
    </source>
</evidence>
<dbReference type="Pfam" id="PF04573">
    <property type="entry name" value="SPC22"/>
    <property type="match status" value="1"/>
</dbReference>
<dbReference type="PANTHER" id="PTHR12804">
    <property type="entry name" value="MICROSOMAL SIGNAL PEPTIDASE 23 KD SUBUNIT SPC22/23"/>
    <property type="match status" value="1"/>
</dbReference>
<dbReference type="GO" id="GO:0005787">
    <property type="term" value="C:signal peptidase complex"/>
    <property type="evidence" value="ECO:0007669"/>
    <property type="project" value="UniProtKB-UniRule"/>
</dbReference>
<dbReference type="GO" id="GO:0006465">
    <property type="term" value="P:signal peptide processing"/>
    <property type="evidence" value="ECO:0007669"/>
    <property type="project" value="UniProtKB-UniRule"/>
</dbReference>
<keyword evidence="7 9" id="KW-0472">Membrane</keyword>
<comment type="similarity">
    <text evidence="2 9">Belongs to the SPCS3 family.</text>
</comment>
<evidence type="ECO:0000256" key="1">
    <source>
        <dbReference type="ARBA" id="ARBA00004648"/>
    </source>
</evidence>
<evidence type="ECO:0000256" key="5">
    <source>
        <dbReference type="ARBA" id="ARBA00022968"/>
    </source>
</evidence>
<dbReference type="AlphaFoldDB" id="A0A448YM80"/>
<evidence type="ECO:0000313" key="12">
    <source>
        <dbReference type="Proteomes" id="UP000290900"/>
    </source>
</evidence>
<dbReference type="STRING" id="13370.A0A448YM80"/>
<name>A0A448YM80_BRENA</name>
<dbReference type="PIRSF" id="PIRSF016089">
    <property type="entry name" value="SPC22"/>
    <property type="match status" value="1"/>
</dbReference>
<dbReference type="GO" id="GO:0045047">
    <property type="term" value="P:protein targeting to ER"/>
    <property type="evidence" value="ECO:0007669"/>
    <property type="project" value="TreeGrafter"/>
</dbReference>
<dbReference type="EMBL" id="CAACVR010000015">
    <property type="protein sequence ID" value="VEU21963.1"/>
    <property type="molecule type" value="Genomic_DNA"/>
</dbReference>
<comment type="subcellular location">
    <subcellularLocation>
        <location evidence="1">Endoplasmic reticulum membrane</location>
        <topology evidence="1">Single-pass type II membrane protein</topology>
    </subcellularLocation>
</comment>
<dbReference type="InParanoid" id="A0A448YM80"/>
<proteinExistence type="inferred from homology"/>
<evidence type="ECO:0000256" key="2">
    <source>
        <dbReference type="ARBA" id="ARBA00009289"/>
    </source>
</evidence>
<evidence type="ECO:0000256" key="7">
    <source>
        <dbReference type="ARBA" id="ARBA00023136"/>
    </source>
</evidence>
<evidence type="ECO:0000256" key="10">
    <source>
        <dbReference type="SAM" id="Phobius"/>
    </source>
</evidence>
<gene>
    <name evidence="11" type="ORF">BRENAR_LOCUS2695</name>
</gene>
<dbReference type="PANTHER" id="PTHR12804:SF0">
    <property type="entry name" value="SIGNAL PEPTIDASE COMPLEX SUBUNIT 3"/>
    <property type="match status" value="1"/>
</dbReference>
<dbReference type="Proteomes" id="UP000290900">
    <property type="component" value="Unassembled WGS sequence"/>
</dbReference>
<dbReference type="InterPro" id="IPR007653">
    <property type="entry name" value="SPC3"/>
</dbReference>
<reference evidence="11 12" key="1">
    <citation type="submission" date="2018-12" db="EMBL/GenBank/DDBJ databases">
        <authorList>
            <person name="Tiukova I."/>
            <person name="Dainat J."/>
        </authorList>
    </citation>
    <scope>NUCLEOTIDE SEQUENCE [LARGE SCALE GENOMIC DNA]</scope>
</reference>